<evidence type="ECO:0000313" key="3">
    <source>
        <dbReference type="Proteomes" id="UP000823907"/>
    </source>
</evidence>
<dbReference type="InterPro" id="IPR000914">
    <property type="entry name" value="SBP_5_dom"/>
</dbReference>
<feature type="domain" description="Solute-binding protein family 5" evidence="1">
    <location>
        <begin position="98"/>
        <end position="443"/>
    </location>
</feature>
<evidence type="ECO:0000259" key="1">
    <source>
        <dbReference type="Pfam" id="PF00496"/>
    </source>
</evidence>
<protein>
    <submittedName>
        <fullName evidence="2">Peptide ABC transporter</fullName>
    </submittedName>
</protein>
<dbReference type="InterPro" id="IPR039424">
    <property type="entry name" value="SBP_5"/>
</dbReference>
<proteinExistence type="predicted"/>
<dbReference type="PANTHER" id="PTHR30290">
    <property type="entry name" value="PERIPLASMIC BINDING COMPONENT OF ABC TRANSPORTER"/>
    <property type="match status" value="1"/>
</dbReference>
<organism evidence="2 3">
    <name type="scientific">Candidatus Corynebacterium intestinavium</name>
    <dbReference type="NCBI Taxonomy" id="2838531"/>
    <lineage>
        <taxon>Bacteria</taxon>
        <taxon>Bacillati</taxon>
        <taxon>Actinomycetota</taxon>
        <taxon>Actinomycetes</taxon>
        <taxon>Mycobacteriales</taxon>
        <taxon>Corynebacteriaceae</taxon>
        <taxon>Corynebacterium</taxon>
    </lineage>
</organism>
<dbReference type="GO" id="GO:0015833">
    <property type="term" value="P:peptide transport"/>
    <property type="evidence" value="ECO:0007669"/>
    <property type="project" value="TreeGrafter"/>
</dbReference>
<accession>A0A9D2ZQH6</accession>
<dbReference type="AlphaFoldDB" id="A0A9D2ZQH6"/>
<dbReference type="Gene3D" id="3.10.105.10">
    <property type="entry name" value="Dipeptide-binding Protein, Domain 3"/>
    <property type="match status" value="1"/>
</dbReference>
<comment type="caution">
    <text evidence="2">The sequence shown here is derived from an EMBL/GenBank/DDBJ whole genome shotgun (WGS) entry which is preliminary data.</text>
</comment>
<dbReference type="Gene3D" id="3.40.190.10">
    <property type="entry name" value="Periplasmic binding protein-like II"/>
    <property type="match status" value="1"/>
</dbReference>
<sequence length="532" mass="57315">MFKHRGFRAGIATLAVGVLLAGCASDGGGLGRAEPQFGYQLPTTPVTTNAGSAVGVATDAAKLSARLYPGAFLAGPEGQMLPNRDLVEVTPSEKHQEVVDYKINPKAKYSDGHKVVCDDFQLTKLASERADLFASDLPIYHQVAELYCAPGTDRFRVVFKPGFGQRYRELFSAGTVLPAHSVTKRAEVESVTAATESGVEEDLARLGKAWQELFDITKTDPATVPTFGPYRIAEKGEQGQLVLRENPEWAGDSPAQVPIYVWGPGADLPKLAEDHQISVLDAPVRTDFAAVGIASEKFSISRQPSDRLDTLSLADTGIFADEGARHAFSACIDRKALVKTVSEFSRNRVTATGLRVVQPSAPTHPRLRALSGAHMNRDIPAAKGALEGATVRIGYLKEHERYAKQVESIKNSCAEAGITVEAVPLAAANYGTLGEDYDALLSTLSGFGRNGLSKANQASLLPELLRAEKELQQAMWTIPLTTEPRAIATLKNVDNVVDNPGNVGLSWNMDRWVELDHIPETTSPTDTPTKKS</sequence>
<reference evidence="2" key="2">
    <citation type="submission" date="2021-04" db="EMBL/GenBank/DDBJ databases">
        <authorList>
            <person name="Gilroy R."/>
        </authorList>
    </citation>
    <scope>NUCLEOTIDE SEQUENCE</scope>
    <source>
        <strain evidence="2">5925</strain>
    </source>
</reference>
<reference evidence="2" key="1">
    <citation type="journal article" date="2021" name="PeerJ">
        <title>Extensive microbial diversity within the chicken gut microbiome revealed by metagenomics and culture.</title>
        <authorList>
            <person name="Gilroy R."/>
            <person name="Ravi A."/>
            <person name="Getino M."/>
            <person name="Pursley I."/>
            <person name="Horton D.L."/>
            <person name="Alikhan N.F."/>
            <person name="Baker D."/>
            <person name="Gharbi K."/>
            <person name="Hall N."/>
            <person name="Watson M."/>
            <person name="Adriaenssens E.M."/>
            <person name="Foster-Nyarko E."/>
            <person name="Jarju S."/>
            <person name="Secka A."/>
            <person name="Antonio M."/>
            <person name="Oren A."/>
            <person name="Chaudhuri R.R."/>
            <person name="La Ragione R."/>
            <person name="Hildebrand F."/>
            <person name="Pallen M.J."/>
        </authorList>
    </citation>
    <scope>NUCLEOTIDE SEQUENCE</scope>
    <source>
        <strain evidence="2">5925</strain>
    </source>
</reference>
<dbReference type="Pfam" id="PF00496">
    <property type="entry name" value="SBP_bac_5"/>
    <property type="match status" value="1"/>
</dbReference>
<gene>
    <name evidence="2" type="ORF">H9907_02325</name>
</gene>
<dbReference type="Proteomes" id="UP000823907">
    <property type="component" value="Unassembled WGS sequence"/>
</dbReference>
<dbReference type="EMBL" id="DWUR01000032">
    <property type="protein sequence ID" value="HJD48950.1"/>
    <property type="molecule type" value="Genomic_DNA"/>
</dbReference>
<evidence type="ECO:0000313" key="2">
    <source>
        <dbReference type="EMBL" id="HJD48950.1"/>
    </source>
</evidence>
<dbReference type="Gene3D" id="3.90.76.10">
    <property type="entry name" value="Dipeptide-binding Protein, Domain 1"/>
    <property type="match status" value="1"/>
</dbReference>
<dbReference type="GO" id="GO:1904680">
    <property type="term" value="F:peptide transmembrane transporter activity"/>
    <property type="evidence" value="ECO:0007669"/>
    <property type="project" value="TreeGrafter"/>
</dbReference>
<dbReference type="PANTHER" id="PTHR30290:SF65">
    <property type="entry name" value="MONOACYL PHOSPHATIDYLINOSITOL TETRAMANNOSIDE-BINDING PROTEIN LPQW-RELATED"/>
    <property type="match status" value="1"/>
</dbReference>
<dbReference type="SUPFAM" id="SSF53850">
    <property type="entry name" value="Periplasmic binding protein-like II"/>
    <property type="match status" value="1"/>
</dbReference>
<name>A0A9D2ZQH6_9CORY</name>
<dbReference type="PROSITE" id="PS51257">
    <property type="entry name" value="PROKAR_LIPOPROTEIN"/>
    <property type="match status" value="1"/>
</dbReference>